<proteinExistence type="predicted"/>
<evidence type="ECO:0000313" key="5">
    <source>
        <dbReference type="Proteomes" id="UP000029629"/>
    </source>
</evidence>
<dbReference type="InterPro" id="IPR051398">
    <property type="entry name" value="Polysacch_Deacetylase"/>
</dbReference>
<dbReference type="CDD" id="cd10969">
    <property type="entry name" value="CE4_Ecf1_like_5s"/>
    <property type="match status" value="1"/>
</dbReference>
<keyword evidence="5" id="KW-1185">Reference proteome</keyword>
<dbReference type="GO" id="GO:0016810">
    <property type="term" value="F:hydrolase activity, acting on carbon-nitrogen (but not peptide) bonds"/>
    <property type="evidence" value="ECO:0007669"/>
    <property type="project" value="InterPro"/>
</dbReference>
<feature type="domain" description="NodB homology" evidence="3">
    <location>
        <begin position="65"/>
        <end position="294"/>
    </location>
</feature>
<dbReference type="OrthoDB" id="9814639at2"/>
<dbReference type="PANTHER" id="PTHR34216">
    <property type="match status" value="1"/>
</dbReference>
<comment type="caution">
    <text evidence="4">The sequence shown here is derived from an EMBL/GenBank/DDBJ whole genome shotgun (WGS) entry which is preliminary data.</text>
</comment>
<accession>A0A096BBK1</accession>
<evidence type="ECO:0000313" key="4">
    <source>
        <dbReference type="EMBL" id="KGF30549.1"/>
    </source>
</evidence>
<dbReference type="PROSITE" id="PS51677">
    <property type="entry name" value="NODB"/>
    <property type="match status" value="1"/>
</dbReference>
<dbReference type="PANTHER" id="PTHR34216:SF13">
    <property type="entry name" value="XYLANASE_CHITIN DEACETYLASE"/>
    <property type="match status" value="1"/>
</dbReference>
<protein>
    <recommendedName>
        <fullName evidence="3">NodB homology domain-containing protein</fullName>
    </recommendedName>
</protein>
<evidence type="ECO:0000256" key="1">
    <source>
        <dbReference type="ARBA" id="ARBA00022729"/>
    </source>
</evidence>
<dbReference type="eggNOG" id="COG0726">
    <property type="taxonomic scope" value="Bacteria"/>
</dbReference>
<dbReference type="InterPro" id="IPR002509">
    <property type="entry name" value="NODB_dom"/>
</dbReference>
<sequence>MSLTRQQATSVPVLMYHHVTPSGGSLSCSVKNFESQMRFLAKHGYTSLRGEQFAAFLEGKAVPKRSVLLTFDDGYLNNYQYAHPILQRYGMHAMLFLITQYIHDGPLRPTMLNGADQAYSPGHYECKKLITEGRANEVMLRWEEVRAMQAADSFEFHSHTHTHNRWDLAADNANKNRHIREDLLQSQHEFQTHLGAVSDHLCWPQGYFDKDYVAIAKALGFNYLYTTDAYGMNQAHGAADHIYRIAVRNRPGLWLGQRLWLASHPRLGPLYNQAKLKKKQRREQKRLARQGEAS</sequence>
<dbReference type="RefSeq" id="WP_036559142.1">
    <property type="nucleotide sequence ID" value="NZ_JRNI01000023.1"/>
</dbReference>
<dbReference type="GO" id="GO:0005975">
    <property type="term" value="P:carbohydrate metabolic process"/>
    <property type="evidence" value="ECO:0007669"/>
    <property type="project" value="InterPro"/>
</dbReference>
<name>A0A096BBK1_9BURK</name>
<reference evidence="4 5" key="1">
    <citation type="submission" date="2014-07" db="EMBL/GenBank/DDBJ databases">
        <authorList>
            <person name="McCorrison J."/>
            <person name="Sanka R."/>
            <person name="Torralba M."/>
            <person name="Gillis M."/>
            <person name="Haft D.H."/>
            <person name="Methe B."/>
            <person name="Sutton G."/>
            <person name="Nelson K.E."/>
        </authorList>
    </citation>
    <scope>NUCLEOTIDE SEQUENCE [LARGE SCALE GENOMIC DNA]</scope>
    <source>
        <strain evidence="4 5">DNF00040</strain>
    </source>
</reference>
<gene>
    <name evidence="4" type="ORF">HMPREF2130_06185</name>
</gene>
<dbReference type="Proteomes" id="UP000029629">
    <property type="component" value="Unassembled WGS sequence"/>
</dbReference>
<dbReference type="InterPro" id="IPR011330">
    <property type="entry name" value="Glyco_hydro/deAcase_b/a-brl"/>
</dbReference>
<evidence type="ECO:0000259" key="3">
    <source>
        <dbReference type="PROSITE" id="PS51677"/>
    </source>
</evidence>
<keyword evidence="1" id="KW-0732">Signal</keyword>
<dbReference type="PROSITE" id="PS51257">
    <property type="entry name" value="PROKAR_LIPOPROTEIN"/>
    <property type="match status" value="1"/>
</dbReference>
<feature type="compositionally biased region" description="Basic residues" evidence="2">
    <location>
        <begin position="275"/>
        <end position="288"/>
    </location>
</feature>
<dbReference type="SUPFAM" id="SSF88713">
    <property type="entry name" value="Glycoside hydrolase/deacetylase"/>
    <property type="match status" value="1"/>
</dbReference>
<organism evidence="4 5">
    <name type="scientific">Oligella urethralis DNF00040</name>
    <dbReference type="NCBI Taxonomy" id="1401065"/>
    <lineage>
        <taxon>Bacteria</taxon>
        <taxon>Pseudomonadati</taxon>
        <taxon>Pseudomonadota</taxon>
        <taxon>Betaproteobacteria</taxon>
        <taxon>Burkholderiales</taxon>
        <taxon>Alcaligenaceae</taxon>
        <taxon>Oligella</taxon>
    </lineage>
</organism>
<dbReference type="AlphaFoldDB" id="A0A096BBK1"/>
<dbReference type="Pfam" id="PF01522">
    <property type="entry name" value="Polysacc_deac_1"/>
    <property type="match status" value="1"/>
</dbReference>
<evidence type="ECO:0000256" key="2">
    <source>
        <dbReference type="SAM" id="MobiDB-lite"/>
    </source>
</evidence>
<dbReference type="Gene3D" id="3.20.20.370">
    <property type="entry name" value="Glycoside hydrolase/deacetylase"/>
    <property type="match status" value="1"/>
</dbReference>
<feature type="region of interest" description="Disordered" evidence="2">
    <location>
        <begin position="275"/>
        <end position="294"/>
    </location>
</feature>
<dbReference type="EMBL" id="JRNI01000023">
    <property type="protein sequence ID" value="KGF30549.1"/>
    <property type="molecule type" value="Genomic_DNA"/>
</dbReference>